<comment type="pathway">
    <text evidence="6">Purine metabolism; IMP biosynthesis via de novo pathway; 5-amino-1-(5-phospho-D-ribosyl)imidazole from N(2)-formyl-N(1)-(5-phospho-D-ribosyl)glycinamide: step 1/2.</text>
</comment>
<sequence length="83" mass="9526">MFKALIFVTLRESVLDPQGVAVKNSLHSLGYQEVQEVRIGKQLEVLISCENRSEAEQRVREICEKILSNPVMEDYTFKLEEVA</sequence>
<comment type="subcellular location">
    <subcellularLocation>
        <location evidence="6">Cytoplasm</location>
    </subcellularLocation>
</comment>
<keyword evidence="2 6" id="KW-0436">Ligase</keyword>
<dbReference type="RefSeq" id="WP_181737145.1">
    <property type="nucleotide sequence ID" value="NZ_JACEOL010000004.1"/>
</dbReference>
<dbReference type="GO" id="GO:0005524">
    <property type="term" value="F:ATP binding"/>
    <property type="evidence" value="ECO:0007669"/>
    <property type="project" value="UniProtKB-UniRule"/>
</dbReference>
<keyword evidence="4 6" id="KW-0658">Purine biosynthesis</keyword>
<dbReference type="GO" id="GO:0004642">
    <property type="term" value="F:phosphoribosylformylglycinamidine synthase activity"/>
    <property type="evidence" value="ECO:0007669"/>
    <property type="project" value="UniProtKB-UniRule"/>
</dbReference>
<dbReference type="PANTHER" id="PTHR34696">
    <property type="entry name" value="PHOSPHORIBOSYLFORMYLGLYCINAMIDINE SYNTHASE SUBUNIT PURS"/>
    <property type="match status" value="1"/>
</dbReference>
<evidence type="ECO:0000256" key="4">
    <source>
        <dbReference type="ARBA" id="ARBA00022755"/>
    </source>
</evidence>
<comment type="function">
    <text evidence="6">Part of the phosphoribosylformylglycinamidine synthase complex involved in the purines biosynthetic pathway. Catalyzes the ATP-dependent conversion of formylglycinamide ribonucleotide (FGAR) and glutamine to yield formylglycinamidine ribonucleotide (FGAM) and glutamate. The FGAM synthase complex is composed of three subunits. PurQ produces an ammonia molecule by converting glutamine to glutamate. PurL transfers the ammonia molecule to FGAR to form FGAM in an ATP-dependent manner. PurS interacts with PurQ and PurL and is thought to assist in the transfer of the ammonia molecule from PurQ to PurL.</text>
</comment>
<dbReference type="NCBIfam" id="NF004630">
    <property type="entry name" value="PRK05974.1"/>
    <property type="match status" value="1"/>
</dbReference>
<accession>A0A7W2AQ92</accession>
<evidence type="ECO:0000313" key="7">
    <source>
        <dbReference type="EMBL" id="MBA4601057.1"/>
    </source>
</evidence>
<dbReference type="UniPathway" id="UPA00074">
    <property type="reaction ID" value="UER00128"/>
</dbReference>
<dbReference type="PANTHER" id="PTHR34696:SF1">
    <property type="entry name" value="PHOSPHORIBOSYLFORMYLGLYCINAMIDINE SYNTHASE SUBUNIT PURS"/>
    <property type="match status" value="1"/>
</dbReference>
<dbReference type="GO" id="GO:0006189">
    <property type="term" value="P:'de novo' IMP biosynthetic process"/>
    <property type="evidence" value="ECO:0007669"/>
    <property type="project" value="UniProtKB-UniRule"/>
</dbReference>
<keyword evidence="5 6" id="KW-0067">ATP-binding</keyword>
<dbReference type="HAMAP" id="MF_01926">
    <property type="entry name" value="PurS"/>
    <property type="match status" value="1"/>
</dbReference>
<evidence type="ECO:0000256" key="2">
    <source>
        <dbReference type="ARBA" id="ARBA00022598"/>
    </source>
</evidence>
<proteinExistence type="inferred from homology"/>
<dbReference type="EC" id="6.3.5.3" evidence="6"/>
<keyword evidence="3 6" id="KW-0547">Nucleotide-binding</keyword>
<evidence type="ECO:0000313" key="8">
    <source>
        <dbReference type="Proteomes" id="UP000538292"/>
    </source>
</evidence>
<dbReference type="NCBIfam" id="TIGR00302">
    <property type="entry name" value="phosphoribosylformylglycinamidine synthase subunit PurS"/>
    <property type="match status" value="1"/>
</dbReference>
<reference evidence="7 8" key="1">
    <citation type="submission" date="2020-07" db="EMBL/GenBank/DDBJ databases">
        <title>Thermoactinomyces phylogeny.</title>
        <authorList>
            <person name="Dunlap C."/>
        </authorList>
    </citation>
    <scope>NUCLEOTIDE SEQUENCE [LARGE SCALE GENOMIC DNA]</scope>
    <source>
        <strain evidence="7 8">AMNI-1</strain>
    </source>
</reference>
<keyword evidence="1 6" id="KW-0963">Cytoplasm</keyword>
<dbReference type="AlphaFoldDB" id="A0A7W2AQ92"/>
<name>A0A7W2AQ92_9BACL</name>
<gene>
    <name evidence="6 7" type="primary">purS</name>
    <name evidence="7" type="ORF">H2C83_01685</name>
</gene>
<dbReference type="InterPro" id="IPR036604">
    <property type="entry name" value="PurS-like_sf"/>
</dbReference>
<dbReference type="Gene3D" id="3.30.1280.10">
    <property type="entry name" value="Phosphoribosylformylglycinamidine synthase subunit PurS"/>
    <property type="match status" value="1"/>
</dbReference>
<dbReference type="Proteomes" id="UP000538292">
    <property type="component" value="Unassembled WGS sequence"/>
</dbReference>
<dbReference type="SUPFAM" id="SSF82697">
    <property type="entry name" value="PurS-like"/>
    <property type="match status" value="1"/>
</dbReference>
<comment type="similarity">
    <text evidence="6">Belongs to the PurS family.</text>
</comment>
<dbReference type="InterPro" id="IPR003850">
    <property type="entry name" value="PurS"/>
</dbReference>
<comment type="caution">
    <text evidence="7">The sequence shown here is derived from an EMBL/GenBank/DDBJ whole genome shotgun (WGS) entry which is preliminary data.</text>
</comment>
<dbReference type="GO" id="GO:0005737">
    <property type="term" value="C:cytoplasm"/>
    <property type="evidence" value="ECO:0007669"/>
    <property type="project" value="UniProtKB-SubCell"/>
</dbReference>
<evidence type="ECO:0000256" key="5">
    <source>
        <dbReference type="ARBA" id="ARBA00022840"/>
    </source>
</evidence>
<dbReference type="Pfam" id="PF02700">
    <property type="entry name" value="PurS"/>
    <property type="match status" value="1"/>
</dbReference>
<evidence type="ECO:0000256" key="3">
    <source>
        <dbReference type="ARBA" id="ARBA00022741"/>
    </source>
</evidence>
<keyword evidence="8" id="KW-1185">Reference proteome</keyword>
<dbReference type="EMBL" id="JACEOL010000004">
    <property type="protein sequence ID" value="MBA4601057.1"/>
    <property type="molecule type" value="Genomic_DNA"/>
</dbReference>
<comment type="subunit">
    <text evidence="6">Part of the FGAM synthase complex composed of 1 PurL, 1 PurQ and 2 PurS subunits.</text>
</comment>
<protein>
    <recommendedName>
        <fullName evidence="6">Phosphoribosylformylglycinamidine synthase subunit PurS</fullName>
        <shortName evidence="6">FGAM synthase</shortName>
        <ecNumber evidence="6">6.3.5.3</ecNumber>
    </recommendedName>
    <alternativeName>
        <fullName evidence="6">Formylglycinamide ribonucleotide amidotransferase subunit III</fullName>
        <shortName evidence="6">FGAR amidotransferase III</shortName>
        <shortName evidence="6">FGAR-AT III</shortName>
    </alternativeName>
    <alternativeName>
        <fullName evidence="6">Phosphoribosylformylglycinamidine synthase subunit III</fullName>
    </alternativeName>
</protein>
<evidence type="ECO:0000256" key="6">
    <source>
        <dbReference type="HAMAP-Rule" id="MF_01926"/>
    </source>
</evidence>
<comment type="catalytic activity">
    <reaction evidence="6">
        <text>N(2)-formyl-N(1)-(5-phospho-beta-D-ribosyl)glycinamide + L-glutamine + ATP + H2O = 2-formamido-N(1)-(5-O-phospho-beta-D-ribosyl)acetamidine + L-glutamate + ADP + phosphate + H(+)</text>
        <dbReference type="Rhea" id="RHEA:17129"/>
        <dbReference type="ChEBI" id="CHEBI:15377"/>
        <dbReference type="ChEBI" id="CHEBI:15378"/>
        <dbReference type="ChEBI" id="CHEBI:29985"/>
        <dbReference type="ChEBI" id="CHEBI:30616"/>
        <dbReference type="ChEBI" id="CHEBI:43474"/>
        <dbReference type="ChEBI" id="CHEBI:58359"/>
        <dbReference type="ChEBI" id="CHEBI:147286"/>
        <dbReference type="ChEBI" id="CHEBI:147287"/>
        <dbReference type="ChEBI" id="CHEBI:456216"/>
        <dbReference type="EC" id="6.3.5.3"/>
    </reaction>
</comment>
<evidence type="ECO:0000256" key="1">
    <source>
        <dbReference type="ARBA" id="ARBA00022490"/>
    </source>
</evidence>
<organism evidence="7 8">
    <name type="scientific">Thermoactinomyces mirandus</name>
    <dbReference type="NCBI Taxonomy" id="2756294"/>
    <lineage>
        <taxon>Bacteria</taxon>
        <taxon>Bacillati</taxon>
        <taxon>Bacillota</taxon>
        <taxon>Bacilli</taxon>
        <taxon>Bacillales</taxon>
        <taxon>Thermoactinomycetaceae</taxon>
        <taxon>Thermoactinomyces</taxon>
    </lineage>
</organism>